<dbReference type="OrthoDB" id="2149068at2759"/>
<evidence type="ECO:0000256" key="1">
    <source>
        <dbReference type="SAM" id="Coils"/>
    </source>
</evidence>
<sequence>MDIDNLKNLLINLLSLLKKTENIELEENNVDLEKATLQDVIEQIHSLLWLNSNLFSNQASKEIEEAFNNLITYYPQEISEKESFMMRCTYLLTDISNKYKSNNNEEKNEVKEDITSDDDLFSKIFINKFSNGFGKELNDIQQEEQLSINKMNFLVKNIQDVKEIYKDEKKYWLLNAKK</sequence>
<dbReference type="EMBL" id="MCFG01000032">
    <property type="protein sequence ID" value="ORX85658.1"/>
    <property type="molecule type" value="Genomic_DNA"/>
</dbReference>
<proteinExistence type="predicted"/>
<reference evidence="2 3" key="2">
    <citation type="submission" date="2016-08" db="EMBL/GenBank/DDBJ databases">
        <title>Pervasive Adenine N6-methylation of Active Genes in Fungi.</title>
        <authorList>
            <consortium name="DOE Joint Genome Institute"/>
            <person name="Mondo S.J."/>
            <person name="Dannebaum R.O."/>
            <person name="Kuo R.C."/>
            <person name="Labutti K."/>
            <person name="Haridas S."/>
            <person name="Kuo A."/>
            <person name="Salamov A."/>
            <person name="Ahrendt S.R."/>
            <person name="Lipzen A."/>
            <person name="Sullivan W."/>
            <person name="Andreopoulos W.B."/>
            <person name="Clum A."/>
            <person name="Lindquist E."/>
            <person name="Daum C."/>
            <person name="Ramamoorthy G.K."/>
            <person name="Gryganskyi A."/>
            <person name="Culley D."/>
            <person name="Magnuson J.K."/>
            <person name="James T.Y."/>
            <person name="O'Malley M.A."/>
            <person name="Stajich J.E."/>
            <person name="Spatafora J.W."/>
            <person name="Visel A."/>
            <person name="Grigoriev I.V."/>
        </authorList>
    </citation>
    <scope>NUCLEOTIDE SEQUENCE [LARGE SCALE GENOMIC DNA]</scope>
    <source>
        <strain evidence="2 3">S4</strain>
    </source>
</reference>
<evidence type="ECO:0000313" key="2">
    <source>
        <dbReference type="EMBL" id="ORX85658.1"/>
    </source>
</evidence>
<gene>
    <name evidence="2" type="ORF">BCR32DRAFT_265503</name>
</gene>
<dbReference type="Proteomes" id="UP000193944">
    <property type="component" value="Unassembled WGS sequence"/>
</dbReference>
<name>A0A1Y1XIS2_9FUNG</name>
<accession>A0A1Y1XIS2</accession>
<keyword evidence="3" id="KW-1185">Reference proteome</keyword>
<dbReference type="AlphaFoldDB" id="A0A1Y1XIS2"/>
<comment type="caution">
    <text evidence="2">The sequence shown here is derived from an EMBL/GenBank/DDBJ whole genome shotgun (WGS) entry which is preliminary data.</text>
</comment>
<evidence type="ECO:0000313" key="3">
    <source>
        <dbReference type="Proteomes" id="UP000193944"/>
    </source>
</evidence>
<reference evidence="2 3" key="1">
    <citation type="submission" date="2016-08" db="EMBL/GenBank/DDBJ databases">
        <title>A Parts List for Fungal Cellulosomes Revealed by Comparative Genomics.</title>
        <authorList>
            <consortium name="DOE Joint Genome Institute"/>
            <person name="Haitjema C.H."/>
            <person name="Gilmore S.P."/>
            <person name="Henske J.K."/>
            <person name="Solomon K.V."/>
            <person name="De Groot R."/>
            <person name="Kuo A."/>
            <person name="Mondo S.J."/>
            <person name="Salamov A.A."/>
            <person name="Labutti K."/>
            <person name="Zhao Z."/>
            <person name="Chiniquy J."/>
            <person name="Barry K."/>
            <person name="Brewer H.M."/>
            <person name="Purvine S.O."/>
            <person name="Wright A.T."/>
            <person name="Boxma B."/>
            <person name="Van Alen T."/>
            <person name="Hackstein J.H."/>
            <person name="Baker S.E."/>
            <person name="Grigoriev I.V."/>
            <person name="O'Malley M.A."/>
        </authorList>
    </citation>
    <scope>NUCLEOTIDE SEQUENCE [LARGE SCALE GENOMIC DNA]</scope>
    <source>
        <strain evidence="2 3">S4</strain>
    </source>
</reference>
<organism evidence="2 3">
    <name type="scientific">Anaeromyces robustus</name>
    <dbReference type="NCBI Taxonomy" id="1754192"/>
    <lineage>
        <taxon>Eukaryota</taxon>
        <taxon>Fungi</taxon>
        <taxon>Fungi incertae sedis</taxon>
        <taxon>Chytridiomycota</taxon>
        <taxon>Chytridiomycota incertae sedis</taxon>
        <taxon>Neocallimastigomycetes</taxon>
        <taxon>Neocallimastigales</taxon>
        <taxon>Neocallimastigaceae</taxon>
        <taxon>Anaeromyces</taxon>
    </lineage>
</organism>
<keyword evidence="1" id="KW-0175">Coiled coil</keyword>
<feature type="coiled-coil region" evidence="1">
    <location>
        <begin position="3"/>
        <end position="43"/>
    </location>
</feature>
<protein>
    <submittedName>
        <fullName evidence="2">Uncharacterized protein</fullName>
    </submittedName>
</protein>